<reference evidence="1" key="1">
    <citation type="submission" date="2014-11" db="EMBL/GenBank/DDBJ databases">
        <authorList>
            <person name="Amaro Gonzalez C."/>
        </authorList>
    </citation>
    <scope>NUCLEOTIDE SEQUENCE</scope>
</reference>
<accession>A0A0E9UU35</accession>
<name>A0A0E9UU35_ANGAN</name>
<protein>
    <submittedName>
        <fullName evidence="1">Uncharacterized protein</fullName>
    </submittedName>
</protein>
<dbReference type="EMBL" id="GBXM01039260">
    <property type="protein sequence ID" value="JAH69317.1"/>
    <property type="molecule type" value="Transcribed_RNA"/>
</dbReference>
<evidence type="ECO:0000313" key="1">
    <source>
        <dbReference type="EMBL" id="JAH69317.1"/>
    </source>
</evidence>
<organism evidence="1">
    <name type="scientific">Anguilla anguilla</name>
    <name type="common">European freshwater eel</name>
    <name type="synonym">Muraena anguilla</name>
    <dbReference type="NCBI Taxonomy" id="7936"/>
    <lineage>
        <taxon>Eukaryota</taxon>
        <taxon>Metazoa</taxon>
        <taxon>Chordata</taxon>
        <taxon>Craniata</taxon>
        <taxon>Vertebrata</taxon>
        <taxon>Euteleostomi</taxon>
        <taxon>Actinopterygii</taxon>
        <taxon>Neopterygii</taxon>
        <taxon>Teleostei</taxon>
        <taxon>Anguilliformes</taxon>
        <taxon>Anguillidae</taxon>
        <taxon>Anguilla</taxon>
    </lineage>
</organism>
<sequence length="11" mass="1230">MTGFWGCTKPC</sequence>
<proteinExistence type="predicted"/>
<reference evidence="1" key="2">
    <citation type="journal article" date="2015" name="Fish Shellfish Immunol.">
        <title>Early steps in the European eel (Anguilla anguilla)-Vibrio vulnificus interaction in the gills: Role of the RtxA13 toxin.</title>
        <authorList>
            <person name="Callol A."/>
            <person name="Pajuelo D."/>
            <person name="Ebbesson L."/>
            <person name="Teles M."/>
            <person name="MacKenzie S."/>
            <person name="Amaro C."/>
        </authorList>
    </citation>
    <scope>NUCLEOTIDE SEQUENCE</scope>
</reference>